<evidence type="ECO:0000313" key="2">
    <source>
        <dbReference type="EMBL" id="KAL0316552.1"/>
    </source>
</evidence>
<dbReference type="EMBL" id="JACGWJ010000025">
    <property type="protein sequence ID" value="KAL0316552.1"/>
    <property type="molecule type" value="Genomic_DNA"/>
</dbReference>
<gene>
    <name evidence="2" type="ORF">Sradi_5533400</name>
</gene>
<feature type="non-terminal residue" evidence="2">
    <location>
        <position position="1"/>
    </location>
</feature>
<proteinExistence type="predicted"/>
<name>A0AAW2LDG0_SESRA</name>
<reference evidence="2" key="1">
    <citation type="submission" date="2020-06" db="EMBL/GenBank/DDBJ databases">
        <authorList>
            <person name="Li T."/>
            <person name="Hu X."/>
            <person name="Zhang T."/>
            <person name="Song X."/>
            <person name="Zhang H."/>
            <person name="Dai N."/>
            <person name="Sheng W."/>
            <person name="Hou X."/>
            <person name="Wei L."/>
        </authorList>
    </citation>
    <scope>NUCLEOTIDE SEQUENCE</scope>
    <source>
        <strain evidence="2">G02</strain>
        <tissue evidence="2">Leaf</tissue>
    </source>
</reference>
<organism evidence="2">
    <name type="scientific">Sesamum radiatum</name>
    <name type="common">Black benniseed</name>
    <dbReference type="NCBI Taxonomy" id="300843"/>
    <lineage>
        <taxon>Eukaryota</taxon>
        <taxon>Viridiplantae</taxon>
        <taxon>Streptophyta</taxon>
        <taxon>Embryophyta</taxon>
        <taxon>Tracheophyta</taxon>
        <taxon>Spermatophyta</taxon>
        <taxon>Magnoliopsida</taxon>
        <taxon>eudicotyledons</taxon>
        <taxon>Gunneridae</taxon>
        <taxon>Pentapetalae</taxon>
        <taxon>asterids</taxon>
        <taxon>lamiids</taxon>
        <taxon>Lamiales</taxon>
        <taxon>Pedaliaceae</taxon>
        <taxon>Sesamum</taxon>
    </lineage>
</organism>
<feature type="domain" description="Retroviral polymerase SH3-like" evidence="1">
    <location>
        <begin position="30"/>
        <end position="91"/>
    </location>
</feature>
<comment type="caution">
    <text evidence="2">The sequence shown here is derived from an EMBL/GenBank/DDBJ whole genome shotgun (WGS) entry which is preliminary data.</text>
</comment>
<evidence type="ECO:0000259" key="1">
    <source>
        <dbReference type="Pfam" id="PF25597"/>
    </source>
</evidence>
<reference evidence="2" key="2">
    <citation type="journal article" date="2024" name="Plant">
        <title>Genomic evolution and insights into agronomic trait innovations of Sesamum species.</title>
        <authorList>
            <person name="Miao H."/>
            <person name="Wang L."/>
            <person name="Qu L."/>
            <person name="Liu H."/>
            <person name="Sun Y."/>
            <person name="Le M."/>
            <person name="Wang Q."/>
            <person name="Wei S."/>
            <person name="Zheng Y."/>
            <person name="Lin W."/>
            <person name="Duan Y."/>
            <person name="Cao H."/>
            <person name="Xiong S."/>
            <person name="Wang X."/>
            <person name="Wei L."/>
            <person name="Li C."/>
            <person name="Ma Q."/>
            <person name="Ju M."/>
            <person name="Zhao R."/>
            <person name="Li G."/>
            <person name="Mu C."/>
            <person name="Tian Q."/>
            <person name="Mei H."/>
            <person name="Zhang T."/>
            <person name="Gao T."/>
            <person name="Zhang H."/>
        </authorList>
    </citation>
    <scope>NUCLEOTIDE SEQUENCE</scope>
    <source>
        <strain evidence="2">G02</strain>
    </source>
</reference>
<dbReference type="Pfam" id="PF25597">
    <property type="entry name" value="SH3_retrovirus"/>
    <property type="match status" value="1"/>
</dbReference>
<protein>
    <recommendedName>
        <fullName evidence="1">Retroviral polymerase SH3-like domain-containing protein</fullName>
    </recommendedName>
</protein>
<dbReference type="AlphaFoldDB" id="A0AAW2LDG0"/>
<dbReference type="InterPro" id="IPR057670">
    <property type="entry name" value="SH3_retrovirus"/>
</dbReference>
<sequence>TPTKILNWQTPFEKLYGRLPQYGHLRTFGSLCYATNITPHKSKFHSRVLKCILIRHAMHQKAYKLFDLDHQSVIYSRDVKFYETGFSFSDTEVEST</sequence>
<accession>A0AAW2LDG0</accession>